<dbReference type="STRING" id="9597.ENSPPAP00000025181"/>
<evidence type="ECO:0000256" key="2">
    <source>
        <dbReference type="ARBA" id="ARBA00010617"/>
    </source>
</evidence>
<dbReference type="GO" id="GO:0071375">
    <property type="term" value="P:cellular response to peptide hormone stimulus"/>
    <property type="evidence" value="ECO:0007669"/>
    <property type="project" value="TreeGrafter"/>
</dbReference>
<evidence type="ECO:0000256" key="3">
    <source>
        <dbReference type="ARBA" id="ARBA00022617"/>
    </source>
</evidence>
<dbReference type="GeneTree" id="ENSGT00940000163354"/>
<organism evidence="11 12">
    <name type="scientific">Pan paniscus</name>
    <name type="common">Pygmy chimpanzee</name>
    <name type="synonym">Bonobo</name>
    <dbReference type="NCBI Taxonomy" id="9597"/>
    <lineage>
        <taxon>Eukaryota</taxon>
        <taxon>Metazoa</taxon>
        <taxon>Chordata</taxon>
        <taxon>Craniata</taxon>
        <taxon>Vertebrata</taxon>
        <taxon>Euteleostomi</taxon>
        <taxon>Mammalia</taxon>
        <taxon>Eutheria</taxon>
        <taxon>Euarchontoglires</taxon>
        <taxon>Primates</taxon>
        <taxon>Haplorrhini</taxon>
        <taxon>Catarrhini</taxon>
        <taxon>Hominidae</taxon>
        <taxon>Pan</taxon>
    </lineage>
</organism>
<evidence type="ECO:0000313" key="13">
    <source>
        <dbReference type="VGNC" id="VGNC:83047"/>
    </source>
</evidence>
<comment type="similarity">
    <text evidence="2 10">Belongs to the cytochrome P450 family.</text>
</comment>
<dbReference type="GO" id="GO:0004507">
    <property type="term" value="F:steroid 11-beta-monooxygenase activity"/>
    <property type="evidence" value="ECO:0007669"/>
    <property type="project" value="Ensembl"/>
</dbReference>
<keyword evidence="3 9" id="KW-0349">Heme</keyword>
<dbReference type="Ensembl" id="ENSPPAT00000048008.1">
    <property type="protein sequence ID" value="ENSPPAP00000025181.1"/>
    <property type="gene ID" value="ENSPPAG00000035728.1"/>
</dbReference>
<sequence length="429" mass="49263">MALRAKAEVCVAAPWLSLQRARALGTRAPRAPRTVLPFEAMPQHPGNRWLRLLQIWREQGYEHLHLEMHQTFQELGPIFRYNLGGPRMVCVMLPEDVEKLQQVDSLHPRRMILEPWVAYRQHRGHKCGVFLLERLGLVGHSPSSASLNFLHALEVMFKSTVQLMFMPRSLSRWISPKVWKEHFEAWDCIFQYGDNCIQKIYQELAFSRPQHYTSIVAELLLNAELSPDAIKANSMELTAGSVDTTVFPLLMTLFELARNPNVQQALRQESLAAAASISEHPQKATTELPLLRAALKETLRLYPVGLFLERVVSSDLVLQNYHIPAGTLVQVFLYSLGRNATLFPRPERYNPQRWLDIRGSGRNFHHVPFGFGMRQCLGRRLAEAEMLLLLHHVLKHFLVETLTQEDIKMVYSFILRPGTSPLLTFRAIN</sequence>
<name>A0A2R9B7Z0_PANPA</name>
<gene>
    <name evidence="11 13" type="primary">CYP11B2</name>
</gene>
<dbReference type="GO" id="GO:0055075">
    <property type="term" value="P:potassium ion homeostasis"/>
    <property type="evidence" value="ECO:0007669"/>
    <property type="project" value="Ensembl"/>
</dbReference>
<feature type="binding site" description="axial binding residue" evidence="9">
    <location>
        <position position="376"/>
    </location>
    <ligand>
        <name>heme</name>
        <dbReference type="ChEBI" id="CHEBI:30413"/>
    </ligand>
    <ligandPart>
        <name>Fe</name>
        <dbReference type="ChEBI" id="CHEBI:18248"/>
    </ligandPart>
</feature>
<evidence type="ECO:0000256" key="7">
    <source>
        <dbReference type="ARBA" id="ARBA00023004"/>
    </source>
</evidence>
<accession>A0A2R9B7Z0</accession>
<reference evidence="11 12" key="1">
    <citation type="journal article" date="2012" name="Nature">
        <title>The bonobo genome compared with the chimpanzee and human genomes.</title>
        <authorList>
            <person name="Prufer K."/>
            <person name="Munch K."/>
            <person name="Hellmann I."/>
            <person name="Akagi K."/>
            <person name="Miller J.R."/>
            <person name="Walenz B."/>
            <person name="Koren S."/>
            <person name="Sutton G."/>
            <person name="Kodira C."/>
            <person name="Winer R."/>
            <person name="Knight J.R."/>
            <person name="Mullikin J.C."/>
            <person name="Meader S.J."/>
            <person name="Ponting C.P."/>
            <person name="Lunter G."/>
            <person name="Higashino S."/>
            <person name="Hobolth A."/>
            <person name="Dutheil J."/>
            <person name="Karakoc E."/>
            <person name="Alkan C."/>
            <person name="Sajjadian S."/>
            <person name="Catacchio C.R."/>
            <person name="Ventura M."/>
            <person name="Marques-Bonet T."/>
            <person name="Eichler E.E."/>
            <person name="Andre C."/>
            <person name="Atencia R."/>
            <person name="Mugisha L."/>
            <person name="Junhold J."/>
            <person name="Patterson N."/>
            <person name="Siebauer M."/>
            <person name="Good J.M."/>
            <person name="Fischer A."/>
            <person name="Ptak S.E."/>
            <person name="Lachmann M."/>
            <person name="Symer D.E."/>
            <person name="Mailund T."/>
            <person name="Schierup M.H."/>
            <person name="Andres A.M."/>
            <person name="Kelso J."/>
            <person name="Paabo S."/>
        </authorList>
    </citation>
    <scope>NUCLEOTIDE SEQUENCE [LARGE SCALE GENOMIC DNA]</scope>
</reference>
<keyword evidence="7 9" id="KW-0408">Iron</keyword>
<dbReference type="InterPro" id="IPR050479">
    <property type="entry name" value="CYP11_CYP27_families"/>
</dbReference>
<proteinExistence type="inferred from homology"/>
<comment type="cofactor">
    <cofactor evidence="1 9">
        <name>heme</name>
        <dbReference type="ChEBI" id="CHEBI:30413"/>
    </cofactor>
</comment>
<dbReference type="GO" id="GO:0035865">
    <property type="term" value="P:cellular response to potassium ion"/>
    <property type="evidence" value="ECO:0007669"/>
    <property type="project" value="Ensembl"/>
</dbReference>
<dbReference type="GO" id="GO:0005506">
    <property type="term" value="F:iron ion binding"/>
    <property type="evidence" value="ECO:0007669"/>
    <property type="project" value="InterPro"/>
</dbReference>
<dbReference type="PANTHER" id="PTHR24279:SF115">
    <property type="entry name" value="CYTOCHROME P450 11B1, MITOCHONDRIAL"/>
    <property type="match status" value="1"/>
</dbReference>
<dbReference type="InterPro" id="IPR001128">
    <property type="entry name" value="Cyt_P450"/>
</dbReference>
<dbReference type="InterPro" id="IPR017972">
    <property type="entry name" value="Cyt_P450_CS"/>
</dbReference>
<dbReference type="AlphaFoldDB" id="A0A2R9B7Z0"/>
<dbReference type="OMA" id="TLGMTFR"/>
<keyword evidence="12" id="KW-1185">Reference proteome</keyword>
<dbReference type="SUPFAM" id="SSF48264">
    <property type="entry name" value="Cytochrome P450"/>
    <property type="match status" value="1"/>
</dbReference>
<keyword evidence="6 10" id="KW-0560">Oxidoreductase</keyword>
<evidence type="ECO:0000256" key="10">
    <source>
        <dbReference type="RuleBase" id="RU000461"/>
    </source>
</evidence>
<evidence type="ECO:0000256" key="5">
    <source>
        <dbReference type="ARBA" id="ARBA00022946"/>
    </source>
</evidence>
<dbReference type="EMBL" id="AJFE02066566">
    <property type="status" value="NOT_ANNOTATED_CDS"/>
    <property type="molecule type" value="Genomic_DNA"/>
</dbReference>
<dbReference type="PANTHER" id="PTHR24279">
    <property type="entry name" value="CYTOCHROME P450"/>
    <property type="match status" value="1"/>
</dbReference>
<keyword evidence="8 10" id="KW-0503">Monooxygenase</keyword>
<evidence type="ECO:0000256" key="8">
    <source>
        <dbReference type="ARBA" id="ARBA00023033"/>
    </source>
</evidence>
<dbReference type="GO" id="GO:0055078">
    <property type="term" value="P:sodium ion homeostasis"/>
    <property type="evidence" value="ECO:0007669"/>
    <property type="project" value="Ensembl"/>
</dbReference>
<dbReference type="GO" id="GO:0008203">
    <property type="term" value="P:cholesterol metabolic process"/>
    <property type="evidence" value="ECO:0007669"/>
    <property type="project" value="TreeGrafter"/>
</dbReference>
<dbReference type="GO" id="GO:0034651">
    <property type="term" value="P:cortisol biosynthetic process"/>
    <property type="evidence" value="ECO:0007669"/>
    <property type="project" value="Ensembl"/>
</dbReference>
<dbReference type="PRINTS" id="PR00463">
    <property type="entry name" value="EP450I"/>
</dbReference>
<dbReference type="InterPro" id="IPR002401">
    <property type="entry name" value="Cyt_P450_E_grp-I"/>
</dbReference>
<dbReference type="Gene3D" id="1.10.630.10">
    <property type="entry name" value="Cytochrome P450"/>
    <property type="match status" value="2"/>
</dbReference>
<dbReference type="GO" id="GO:0047783">
    <property type="term" value="F:corticosterone 18-monooxygenase activity"/>
    <property type="evidence" value="ECO:0007669"/>
    <property type="project" value="TreeGrafter"/>
</dbReference>
<dbReference type="GO" id="GO:0002017">
    <property type="term" value="P:regulation of blood volume by renal aldosterone"/>
    <property type="evidence" value="ECO:0007669"/>
    <property type="project" value="Ensembl"/>
</dbReference>
<dbReference type="EMBL" id="AJFE02066565">
    <property type="status" value="NOT_ANNOTATED_CDS"/>
    <property type="molecule type" value="Genomic_DNA"/>
</dbReference>
<evidence type="ECO:0000256" key="1">
    <source>
        <dbReference type="ARBA" id="ARBA00001971"/>
    </source>
</evidence>
<keyword evidence="4 9" id="KW-0479">Metal-binding</keyword>
<dbReference type="GO" id="GO:0032342">
    <property type="term" value="P:aldosterone biosynthetic process"/>
    <property type="evidence" value="ECO:0007669"/>
    <property type="project" value="Ensembl"/>
</dbReference>
<dbReference type="InterPro" id="IPR036396">
    <property type="entry name" value="Cyt_P450_sf"/>
</dbReference>
<dbReference type="Bgee" id="ENSPPAG00000035728">
    <property type="expression patterns" value="Expressed in testis"/>
</dbReference>
<evidence type="ECO:0000256" key="9">
    <source>
        <dbReference type="PIRSR" id="PIRSR602401-1"/>
    </source>
</evidence>
<reference evidence="11" key="2">
    <citation type="submission" date="2025-08" db="UniProtKB">
        <authorList>
            <consortium name="Ensembl"/>
        </authorList>
    </citation>
    <scope>IDENTIFICATION</scope>
</reference>
<protein>
    <submittedName>
        <fullName evidence="11">Cytochrome P450 family 11 subfamily B member 2</fullName>
    </submittedName>
</protein>
<evidence type="ECO:0000313" key="12">
    <source>
        <dbReference type="Proteomes" id="UP000240080"/>
    </source>
</evidence>
<dbReference type="PROSITE" id="PS00086">
    <property type="entry name" value="CYTOCHROME_P450"/>
    <property type="match status" value="1"/>
</dbReference>
<dbReference type="Pfam" id="PF00067">
    <property type="entry name" value="p450"/>
    <property type="match status" value="1"/>
</dbReference>
<dbReference type="GO" id="GO:0020037">
    <property type="term" value="F:heme binding"/>
    <property type="evidence" value="ECO:0007669"/>
    <property type="project" value="Ensembl"/>
</dbReference>
<dbReference type="VGNC" id="VGNC:83047">
    <property type="gene designation" value="CYP11B2"/>
</dbReference>
<reference evidence="11" key="3">
    <citation type="submission" date="2025-09" db="UniProtKB">
        <authorList>
            <consortium name="Ensembl"/>
        </authorList>
    </citation>
    <scope>IDENTIFICATION</scope>
</reference>
<dbReference type="Proteomes" id="UP000240080">
    <property type="component" value="Chromosome 8"/>
</dbReference>
<evidence type="ECO:0000256" key="4">
    <source>
        <dbReference type="ARBA" id="ARBA00022723"/>
    </source>
</evidence>
<dbReference type="PRINTS" id="PR00385">
    <property type="entry name" value="P450"/>
</dbReference>
<keyword evidence="5" id="KW-0809">Transit peptide</keyword>
<evidence type="ECO:0000256" key="6">
    <source>
        <dbReference type="ARBA" id="ARBA00023002"/>
    </source>
</evidence>
<evidence type="ECO:0000313" key="11">
    <source>
        <dbReference type="Ensembl" id="ENSPPAP00000025181.1"/>
    </source>
</evidence>
<dbReference type="GO" id="GO:0005743">
    <property type="term" value="C:mitochondrial inner membrane"/>
    <property type="evidence" value="ECO:0007669"/>
    <property type="project" value="TreeGrafter"/>
</dbReference>